<name>A0ABP8TFM3_9ACTN</name>
<evidence type="ECO:0000256" key="3">
    <source>
        <dbReference type="ARBA" id="ARBA00023163"/>
    </source>
</evidence>
<dbReference type="SUPFAM" id="SSF48008">
    <property type="entry name" value="GntR ligand-binding domain-like"/>
    <property type="match status" value="1"/>
</dbReference>
<keyword evidence="1" id="KW-0805">Transcription regulation</keyword>
<dbReference type="PANTHER" id="PTHR43537:SF24">
    <property type="entry name" value="GLUCONATE OPERON TRANSCRIPTIONAL REPRESSOR"/>
    <property type="match status" value="1"/>
</dbReference>
<dbReference type="Gene3D" id="1.20.120.530">
    <property type="entry name" value="GntR ligand-binding domain-like"/>
    <property type="match status" value="1"/>
</dbReference>
<organism evidence="5 6">
    <name type="scientific">Actinoallomurus liliacearum</name>
    <dbReference type="NCBI Taxonomy" id="1080073"/>
    <lineage>
        <taxon>Bacteria</taxon>
        <taxon>Bacillati</taxon>
        <taxon>Actinomycetota</taxon>
        <taxon>Actinomycetes</taxon>
        <taxon>Streptosporangiales</taxon>
        <taxon>Thermomonosporaceae</taxon>
        <taxon>Actinoallomurus</taxon>
    </lineage>
</organism>
<evidence type="ECO:0000256" key="2">
    <source>
        <dbReference type="ARBA" id="ARBA00023125"/>
    </source>
</evidence>
<protein>
    <submittedName>
        <fullName evidence="5">GntR family transcriptional regulator</fullName>
    </submittedName>
</protein>
<evidence type="ECO:0000313" key="5">
    <source>
        <dbReference type="EMBL" id="GAA4606924.1"/>
    </source>
</evidence>
<feature type="domain" description="HTH gntR-type" evidence="4">
    <location>
        <begin position="14"/>
        <end position="81"/>
    </location>
</feature>
<dbReference type="InterPro" id="IPR000524">
    <property type="entry name" value="Tscrpt_reg_HTH_GntR"/>
</dbReference>
<keyword evidence="6" id="KW-1185">Reference proteome</keyword>
<dbReference type="Pfam" id="PF07729">
    <property type="entry name" value="FCD"/>
    <property type="match status" value="1"/>
</dbReference>
<dbReference type="PANTHER" id="PTHR43537">
    <property type="entry name" value="TRANSCRIPTIONAL REGULATOR, GNTR FAMILY"/>
    <property type="match status" value="1"/>
</dbReference>
<dbReference type="InterPro" id="IPR008920">
    <property type="entry name" value="TF_FadR/GntR_C"/>
</dbReference>
<dbReference type="CDD" id="cd07377">
    <property type="entry name" value="WHTH_GntR"/>
    <property type="match status" value="1"/>
</dbReference>
<reference evidence="6" key="1">
    <citation type="journal article" date="2019" name="Int. J. Syst. Evol. Microbiol.">
        <title>The Global Catalogue of Microorganisms (GCM) 10K type strain sequencing project: providing services to taxonomists for standard genome sequencing and annotation.</title>
        <authorList>
            <consortium name="The Broad Institute Genomics Platform"/>
            <consortium name="The Broad Institute Genome Sequencing Center for Infectious Disease"/>
            <person name="Wu L."/>
            <person name="Ma J."/>
        </authorList>
    </citation>
    <scope>NUCLEOTIDE SEQUENCE [LARGE SCALE GENOMIC DNA]</scope>
    <source>
        <strain evidence="6">JCM 17938</strain>
    </source>
</reference>
<dbReference type="RefSeq" id="WP_345353254.1">
    <property type="nucleotide sequence ID" value="NZ_BAABHJ010000005.1"/>
</dbReference>
<dbReference type="EMBL" id="BAABHJ010000005">
    <property type="protein sequence ID" value="GAA4606924.1"/>
    <property type="molecule type" value="Genomic_DNA"/>
</dbReference>
<evidence type="ECO:0000256" key="1">
    <source>
        <dbReference type="ARBA" id="ARBA00023015"/>
    </source>
</evidence>
<dbReference type="InterPro" id="IPR011711">
    <property type="entry name" value="GntR_C"/>
</dbReference>
<dbReference type="Proteomes" id="UP001500212">
    <property type="component" value="Unassembled WGS sequence"/>
</dbReference>
<evidence type="ECO:0000313" key="6">
    <source>
        <dbReference type="Proteomes" id="UP001500212"/>
    </source>
</evidence>
<dbReference type="InterPro" id="IPR036390">
    <property type="entry name" value="WH_DNA-bd_sf"/>
</dbReference>
<dbReference type="Pfam" id="PF00392">
    <property type="entry name" value="GntR"/>
    <property type="match status" value="1"/>
</dbReference>
<comment type="caution">
    <text evidence="5">The sequence shown here is derived from an EMBL/GenBank/DDBJ whole genome shotgun (WGS) entry which is preliminary data.</text>
</comment>
<dbReference type="SMART" id="SM00345">
    <property type="entry name" value="HTH_GNTR"/>
    <property type="match status" value="1"/>
</dbReference>
<dbReference type="SMART" id="SM00895">
    <property type="entry name" value="FCD"/>
    <property type="match status" value="1"/>
</dbReference>
<dbReference type="Gene3D" id="1.10.10.10">
    <property type="entry name" value="Winged helix-like DNA-binding domain superfamily/Winged helix DNA-binding domain"/>
    <property type="match status" value="1"/>
</dbReference>
<keyword evidence="3" id="KW-0804">Transcription</keyword>
<proteinExistence type="predicted"/>
<accession>A0ABP8TFM3</accession>
<dbReference type="PROSITE" id="PS50949">
    <property type="entry name" value="HTH_GNTR"/>
    <property type="match status" value="1"/>
</dbReference>
<dbReference type="InterPro" id="IPR036388">
    <property type="entry name" value="WH-like_DNA-bd_sf"/>
</dbReference>
<keyword evidence="2" id="KW-0238">DNA-binding</keyword>
<evidence type="ECO:0000259" key="4">
    <source>
        <dbReference type="PROSITE" id="PS50949"/>
    </source>
</evidence>
<sequence length="234" mass="26296">MSQTTQTPPSPGKQMLSEQVYEHLRDAIMRGDYAPGDALKPQDLAKEQGVSLAIVREALVRVVGEGLADRLPNRGFAVPAFSDRRWQEIAEARRTIEPVVLRMSIERGDVDWEARVRAAHHRLVRTPEYAPEEGEYYTSAWSEAHRLFHRTLLEGCGNPVLLETFDRMWTASELARRWSAQRNPDRDGIAEHRRLEEAALARDADTAAEVLARHLTLTAAGLAGRIGREPAEEA</sequence>
<dbReference type="SUPFAM" id="SSF46785">
    <property type="entry name" value="Winged helix' DNA-binding domain"/>
    <property type="match status" value="1"/>
</dbReference>
<gene>
    <name evidence="5" type="ORF">GCM10023195_25660</name>
</gene>